<feature type="chain" id="PRO_5012061382" description="DUF1579 domain-containing protein" evidence="1">
    <location>
        <begin position="20"/>
        <end position="213"/>
    </location>
</feature>
<reference evidence="2 3" key="1">
    <citation type="submission" date="2017-07" db="EMBL/GenBank/DDBJ databases">
        <title>Flavobacterium cyanobacteriorum sp. nov., isolated from cyanobacterial aggregates in a eutrophic lake.</title>
        <authorList>
            <person name="Cai H."/>
        </authorList>
    </citation>
    <scope>NUCLEOTIDE SEQUENCE [LARGE SCALE GENOMIC DNA]</scope>
    <source>
        <strain evidence="2 3">TH167</strain>
    </source>
</reference>
<gene>
    <name evidence="2" type="ORF">CHX27_09775</name>
</gene>
<organism evidence="2 3">
    <name type="scientific">Flavobacterium aurantiibacter</name>
    <dbReference type="NCBI Taxonomy" id="2023067"/>
    <lineage>
        <taxon>Bacteria</taxon>
        <taxon>Pseudomonadati</taxon>
        <taxon>Bacteroidota</taxon>
        <taxon>Flavobacteriia</taxon>
        <taxon>Flavobacteriales</taxon>
        <taxon>Flavobacteriaceae</taxon>
        <taxon>Flavobacterium</taxon>
    </lineage>
</organism>
<evidence type="ECO:0008006" key="4">
    <source>
        <dbReference type="Google" id="ProtNLM"/>
    </source>
</evidence>
<comment type="caution">
    <text evidence="2">The sequence shown here is derived from an EMBL/GenBank/DDBJ whole genome shotgun (WGS) entry which is preliminary data.</text>
</comment>
<dbReference type="PROSITE" id="PS51257">
    <property type="entry name" value="PROKAR_LIPOPROTEIN"/>
    <property type="match status" value="1"/>
</dbReference>
<dbReference type="OrthoDB" id="277821at2"/>
<dbReference type="AlphaFoldDB" id="A0A255ZQ48"/>
<name>A0A255ZQ48_9FLAO</name>
<feature type="signal peptide" evidence="1">
    <location>
        <begin position="1"/>
        <end position="19"/>
    </location>
</feature>
<dbReference type="InterPro" id="IPR011473">
    <property type="entry name" value="DUF1579"/>
</dbReference>
<proteinExistence type="predicted"/>
<protein>
    <recommendedName>
        <fullName evidence="4">DUF1579 domain-containing protein</fullName>
    </recommendedName>
</protein>
<accession>A0A255ZQ48</accession>
<dbReference type="Proteomes" id="UP000216035">
    <property type="component" value="Unassembled WGS sequence"/>
</dbReference>
<evidence type="ECO:0000313" key="3">
    <source>
        <dbReference type="Proteomes" id="UP000216035"/>
    </source>
</evidence>
<dbReference type="EMBL" id="NOXX01000202">
    <property type="protein sequence ID" value="OYQ43522.1"/>
    <property type="molecule type" value="Genomic_DNA"/>
</dbReference>
<keyword evidence="3" id="KW-1185">Reference proteome</keyword>
<dbReference type="RefSeq" id="WP_094486596.1">
    <property type="nucleotide sequence ID" value="NZ_NOXX01000202.1"/>
</dbReference>
<sequence>MKKLLLCSSLLFLALTACKKEDKSAANASEKAADTLTKKVEIPKDSAAVAKIWMDYGTPGEPHKRLAADVGKWNEECKFYSKPGAEPTVMKMTVDISMIHGGRYQYAKHNGSYFGMPFEGTATTGYDNASGKYFSIWTDNMGTGITYVTGTYNEASKTYNYAGEMSDPLTKSMKKIRETVELVNADKQVFTSYDTDENGKEYKAMEIVMTRAK</sequence>
<evidence type="ECO:0000313" key="2">
    <source>
        <dbReference type="EMBL" id="OYQ43522.1"/>
    </source>
</evidence>
<dbReference type="Pfam" id="PF07617">
    <property type="entry name" value="DUF1579"/>
    <property type="match status" value="1"/>
</dbReference>
<keyword evidence="1" id="KW-0732">Signal</keyword>
<evidence type="ECO:0000256" key="1">
    <source>
        <dbReference type="SAM" id="SignalP"/>
    </source>
</evidence>